<keyword evidence="1" id="KW-0472">Membrane</keyword>
<sequence length="168" mass="18003">MVDSIRNIRILKDTQQGAVLIVSLIFLISLTAVAAALMQNTTSDMKMSGASEEKLVATQEAVSAIDEVIYNQVAPGQTNEFAKPLVVANFPNTDQSLLLPGTKTGATASVDVANNDLRLEADCPHSRSASSVQVFTCNVLRVQVNRNYGRNNVNTIDVNSGVAQQLLK</sequence>
<evidence type="ECO:0000313" key="4">
    <source>
        <dbReference type="Proteomes" id="UP001266357"/>
    </source>
</evidence>
<evidence type="ECO:0000313" key="3">
    <source>
        <dbReference type="EMBL" id="MDT0602406.1"/>
    </source>
</evidence>
<comment type="caution">
    <text evidence="3">The sequence shown here is derived from an EMBL/GenBank/DDBJ whole genome shotgun (WGS) entry which is preliminary data.</text>
</comment>
<dbReference type="InterPro" id="IPR025746">
    <property type="entry name" value="PilX_N_dom"/>
</dbReference>
<name>A0ABU2ZWW7_9GAMM</name>
<organism evidence="3 4">
    <name type="scientific">Thalassotalea castellviae</name>
    <dbReference type="NCBI Taxonomy" id="3075612"/>
    <lineage>
        <taxon>Bacteria</taxon>
        <taxon>Pseudomonadati</taxon>
        <taxon>Pseudomonadota</taxon>
        <taxon>Gammaproteobacteria</taxon>
        <taxon>Alteromonadales</taxon>
        <taxon>Colwelliaceae</taxon>
        <taxon>Thalassotalea</taxon>
    </lineage>
</organism>
<dbReference type="RefSeq" id="WP_311576569.1">
    <property type="nucleotide sequence ID" value="NZ_JAVRIF010000001.1"/>
</dbReference>
<accession>A0ABU2ZWW7</accession>
<reference evidence="3 4" key="1">
    <citation type="submission" date="2023-09" db="EMBL/GenBank/DDBJ databases">
        <authorList>
            <person name="Rey-Velasco X."/>
        </authorList>
    </citation>
    <scope>NUCLEOTIDE SEQUENCE [LARGE SCALE GENOMIC DNA]</scope>
    <source>
        <strain evidence="3 4">W431</strain>
    </source>
</reference>
<feature type="domain" description="Type 4 fimbrial biogenesis protein PilX N-terminal" evidence="2">
    <location>
        <begin position="16"/>
        <end position="59"/>
    </location>
</feature>
<gene>
    <name evidence="3" type="ORF">RM573_02250</name>
</gene>
<keyword evidence="4" id="KW-1185">Reference proteome</keyword>
<proteinExistence type="predicted"/>
<feature type="transmembrane region" description="Helical" evidence="1">
    <location>
        <begin position="17"/>
        <end position="38"/>
    </location>
</feature>
<evidence type="ECO:0000259" key="2">
    <source>
        <dbReference type="Pfam" id="PF14341"/>
    </source>
</evidence>
<keyword evidence="1" id="KW-0812">Transmembrane</keyword>
<keyword evidence="1" id="KW-1133">Transmembrane helix</keyword>
<dbReference type="Pfam" id="PF14341">
    <property type="entry name" value="PilX_N"/>
    <property type="match status" value="1"/>
</dbReference>
<evidence type="ECO:0000256" key="1">
    <source>
        <dbReference type="SAM" id="Phobius"/>
    </source>
</evidence>
<dbReference type="Proteomes" id="UP001266357">
    <property type="component" value="Unassembled WGS sequence"/>
</dbReference>
<protein>
    <submittedName>
        <fullName evidence="3">Pilus assembly PilX N-terminal domain-containing protein</fullName>
    </submittedName>
</protein>
<dbReference type="EMBL" id="JAVRIF010000001">
    <property type="protein sequence ID" value="MDT0602406.1"/>
    <property type="molecule type" value="Genomic_DNA"/>
</dbReference>